<dbReference type="InterPro" id="IPR036465">
    <property type="entry name" value="vWFA_dom_sf"/>
</dbReference>
<reference evidence="4 5" key="1">
    <citation type="submission" date="2023-10" db="EMBL/GenBank/DDBJ databases">
        <title>Marine bacteria isolated from horseshoe crab.</title>
        <authorList>
            <person name="Cheng T.H."/>
        </authorList>
    </citation>
    <scope>NUCLEOTIDE SEQUENCE [LARGE SCALE GENOMIC DNA]</scope>
    <source>
        <strain evidence="4 5">HSC6</strain>
    </source>
</reference>
<proteinExistence type="predicted"/>
<evidence type="ECO:0000313" key="4">
    <source>
        <dbReference type="EMBL" id="MDV5168641.1"/>
    </source>
</evidence>
<dbReference type="Proteomes" id="UP001186452">
    <property type="component" value="Unassembled WGS sequence"/>
</dbReference>
<dbReference type="PANTHER" id="PTHR22550:SF18">
    <property type="entry name" value="VWFA DOMAIN-CONTAINING PROTEIN"/>
    <property type="match status" value="1"/>
</dbReference>
<evidence type="ECO:0000313" key="5">
    <source>
        <dbReference type="Proteomes" id="UP001186452"/>
    </source>
</evidence>
<keyword evidence="5" id="KW-1185">Reference proteome</keyword>
<dbReference type="Gene3D" id="3.40.50.410">
    <property type="entry name" value="von Willebrand factor, type A domain"/>
    <property type="match status" value="1"/>
</dbReference>
<feature type="region of interest" description="Disordered" evidence="1">
    <location>
        <begin position="343"/>
        <end position="373"/>
    </location>
</feature>
<dbReference type="SUPFAM" id="SSF53300">
    <property type="entry name" value="vWA-like"/>
    <property type="match status" value="1"/>
</dbReference>
<dbReference type="InterPro" id="IPR050768">
    <property type="entry name" value="UPF0353/GerABKA_families"/>
</dbReference>
<dbReference type="RefSeq" id="WP_317521355.1">
    <property type="nucleotide sequence ID" value="NZ_JAWJZI010000002.1"/>
</dbReference>
<dbReference type="SMART" id="SM00327">
    <property type="entry name" value="VWA"/>
    <property type="match status" value="1"/>
</dbReference>
<dbReference type="InterPro" id="IPR033881">
    <property type="entry name" value="vWA_BatA_type"/>
</dbReference>
<name>A0ABU3ZEX1_9GAMM</name>
<keyword evidence="2" id="KW-0472">Membrane</keyword>
<feature type="transmembrane region" description="Helical" evidence="2">
    <location>
        <begin position="76"/>
        <end position="94"/>
    </location>
</feature>
<dbReference type="EMBL" id="JAWJZI010000002">
    <property type="protein sequence ID" value="MDV5168641.1"/>
    <property type="molecule type" value="Genomic_DNA"/>
</dbReference>
<evidence type="ECO:0000256" key="2">
    <source>
        <dbReference type="SAM" id="Phobius"/>
    </source>
</evidence>
<protein>
    <submittedName>
        <fullName evidence="4">VWA domain-containing protein</fullName>
    </submittedName>
</protein>
<keyword evidence="2" id="KW-0812">Transmembrane</keyword>
<dbReference type="CDD" id="cd01467">
    <property type="entry name" value="vWA_BatA_type"/>
    <property type="match status" value="1"/>
</dbReference>
<sequence length="373" mass="41114">MFNFSLINFSLTSLEFIHPWWFLALPLPLLVVYFVPAYRTKQSAIKVPFFSHLIEALGESPSAGANQLSPSWWQRMTLVISWVLIITALAKPTILGAPQVRESFGRDVMVLVDLSGSMAEKDFTSAKGKRVSRLDAVKEVLADFVKTREGDRLGLILFGDAAFLQTPFTADQDVWLALLNQTEVAMAGQSTHLGDAMGLAIKVFDQSHQEKGDADREKVAIVLTDGNDTDSFVEPIEAAKVAKAKGVRIHMIAMGDPQTVGETALDMDTINRVAQESGGQAFVALDREALSAAYEEIGKLEPQLYESSTYRPKQSIHHYLIAVVVVMYLVAFSLATLNRRRTSHRRWVSEDKGSEDKGSEASVKEKGSEGNHA</sequence>
<dbReference type="InterPro" id="IPR002035">
    <property type="entry name" value="VWF_A"/>
</dbReference>
<dbReference type="PROSITE" id="PS50234">
    <property type="entry name" value="VWFA"/>
    <property type="match status" value="1"/>
</dbReference>
<comment type="caution">
    <text evidence="4">The sequence shown here is derived from an EMBL/GenBank/DDBJ whole genome shotgun (WGS) entry which is preliminary data.</text>
</comment>
<evidence type="ECO:0000259" key="3">
    <source>
        <dbReference type="PROSITE" id="PS50234"/>
    </source>
</evidence>
<evidence type="ECO:0000256" key="1">
    <source>
        <dbReference type="SAM" id="MobiDB-lite"/>
    </source>
</evidence>
<gene>
    <name evidence="4" type="ORF">R2X38_06475</name>
</gene>
<dbReference type="PANTHER" id="PTHR22550">
    <property type="entry name" value="SPORE GERMINATION PROTEIN"/>
    <property type="match status" value="1"/>
</dbReference>
<feature type="domain" description="VWFA" evidence="3">
    <location>
        <begin position="107"/>
        <end position="297"/>
    </location>
</feature>
<feature type="transmembrane region" description="Helical" evidence="2">
    <location>
        <begin position="316"/>
        <end position="337"/>
    </location>
</feature>
<feature type="transmembrane region" description="Helical" evidence="2">
    <location>
        <begin position="20"/>
        <end position="38"/>
    </location>
</feature>
<dbReference type="Pfam" id="PF00092">
    <property type="entry name" value="VWA"/>
    <property type="match status" value="1"/>
</dbReference>
<accession>A0ABU3ZEX1</accession>
<organism evidence="4 5">
    <name type="scientific">Photobacterium rosenbergii</name>
    <dbReference type="NCBI Taxonomy" id="294936"/>
    <lineage>
        <taxon>Bacteria</taxon>
        <taxon>Pseudomonadati</taxon>
        <taxon>Pseudomonadota</taxon>
        <taxon>Gammaproteobacteria</taxon>
        <taxon>Vibrionales</taxon>
        <taxon>Vibrionaceae</taxon>
        <taxon>Photobacterium</taxon>
    </lineage>
</organism>
<feature type="compositionally biased region" description="Basic and acidic residues" evidence="1">
    <location>
        <begin position="347"/>
        <end position="373"/>
    </location>
</feature>
<keyword evidence="2" id="KW-1133">Transmembrane helix</keyword>